<name>A0A482VGR7_ASBVE</name>
<evidence type="ECO:0000313" key="5">
    <source>
        <dbReference type="EMBL" id="RZC32025.1"/>
    </source>
</evidence>
<feature type="compositionally biased region" description="Polar residues" evidence="2">
    <location>
        <begin position="369"/>
        <end position="381"/>
    </location>
</feature>
<dbReference type="PANTHER" id="PTHR11360:SF293">
    <property type="entry name" value="HERMES, ISOFORM A"/>
    <property type="match status" value="1"/>
</dbReference>
<evidence type="ECO:0000313" key="6">
    <source>
        <dbReference type="Proteomes" id="UP000292052"/>
    </source>
</evidence>
<reference evidence="5 6" key="1">
    <citation type="submission" date="2017-03" db="EMBL/GenBank/DDBJ databases">
        <title>Genome of the blue death feigning beetle - Asbolus verrucosus.</title>
        <authorList>
            <person name="Rider S.D."/>
        </authorList>
    </citation>
    <scope>NUCLEOTIDE SEQUENCE [LARGE SCALE GENOMIC DNA]</scope>
    <source>
        <strain evidence="5">Butters</strain>
        <tissue evidence="5">Head and leg muscle</tissue>
    </source>
</reference>
<comment type="subcellular location">
    <subcellularLocation>
        <location evidence="1">Membrane</location>
        <topology evidence="1">Multi-pass membrane protein</topology>
    </subcellularLocation>
</comment>
<feature type="transmembrane region" description="Helical" evidence="3">
    <location>
        <begin position="561"/>
        <end position="587"/>
    </location>
</feature>
<evidence type="ECO:0000259" key="4">
    <source>
        <dbReference type="PROSITE" id="PS50850"/>
    </source>
</evidence>
<feature type="transmembrane region" description="Helical" evidence="3">
    <location>
        <begin position="599"/>
        <end position="621"/>
    </location>
</feature>
<gene>
    <name evidence="5" type="ORF">BDFB_000064</name>
</gene>
<organism evidence="5 6">
    <name type="scientific">Asbolus verrucosus</name>
    <name type="common">Desert ironclad beetle</name>
    <dbReference type="NCBI Taxonomy" id="1661398"/>
    <lineage>
        <taxon>Eukaryota</taxon>
        <taxon>Metazoa</taxon>
        <taxon>Ecdysozoa</taxon>
        <taxon>Arthropoda</taxon>
        <taxon>Hexapoda</taxon>
        <taxon>Insecta</taxon>
        <taxon>Pterygota</taxon>
        <taxon>Neoptera</taxon>
        <taxon>Endopterygota</taxon>
        <taxon>Coleoptera</taxon>
        <taxon>Polyphaga</taxon>
        <taxon>Cucujiformia</taxon>
        <taxon>Tenebrionidae</taxon>
        <taxon>Pimeliinae</taxon>
        <taxon>Asbolus</taxon>
    </lineage>
</organism>
<proteinExistence type="predicted"/>
<evidence type="ECO:0000256" key="1">
    <source>
        <dbReference type="ARBA" id="ARBA00004141"/>
    </source>
</evidence>
<feature type="transmembrane region" description="Helical" evidence="3">
    <location>
        <begin position="627"/>
        <end position="648"/>
    </location>
</feature>
<accession>A0A482VGR7</accession>
<dbReference type="SUPFAM" id="SSF103473">
    <property type="entry name" value="MFS general substrate transporter"/>
    <property type="match status" value="1"/>
</dbReference>
<keyword evidence="6" id="KW-1185">Reference proteome</keyword>
<protein>
    <submittedName>
        <fullName evidence="5">Monocarboxylate transporter 13</fullName>
    </submittedName>
</protein>
<feature type="transmembrane region" description="Helical" evidence="3">
    <location>
        <begin position="58"/>
        <end position="76"/>
    </location>
</feature>
<dbReference type="EMBL" id="QDEB01100672">
    <property type="protein sequence ID" value="RZC32025.1"/>
    <property type="molecule type" value="Genomic_DNA"/>
</dbReference>
<feature type="transmembrane region" description="Helical" evidence="3">
    <location>
        <begin position="134"/>
        <end position="158"/>
    </location>
</feature>
<evidence type="ECO:0000256" key="3">
    <source>
        <dbReference type="SAM" id="Phobius"/>
    </source>
</evidence>
<feature type="transmembrane region" description="Helical" evidence="3">
    <location>
        <begin position="222"/>
        <end position="242"/>
    </location>
</feature>
<dbReference type="CDD" id="cd17352">
    <property type="entry name" value="MFS_MCT_SLC16"/>
    <property type="match status" value="1"/>
</dbReference>
<dbReference type="PANTHER" id="PTHR11360">
    <property type="entry name" value="MONOCARBOXYLATE TRANSPORTER"/>
    <property type="match status" value="1"/>
</dbReference>
<feature type="transmembrane region" description="Helical" evidence="3">
    <location>
        <begin position="472"/>
        <end position="495"/>
    </location>
</feature>
<sequence length="668" mass="72775">MSNENKRVNNEVQEPLLENSMKKVATQSENLPKIDGEMNNLHKQKLHEMERKRTKSTYYLLLSLTASLVVSVAIIAEENEKKMDKWKLVPPDGGWGWLVLLGSTLVNVLVPGTVKSFGVLFVEFEEAFDASSATAAWIPALCYFLYSSLGPVSSLLSVKYSYRTVTLIGGTFAAAGMILSFFADSVAYLCISYGVLVGAGAGLSFPPTVYIVTSYFLRLRGLANGLCISGSALGSIILPPVLRVLLETYGYRGAVLLMGGVTLNVWVAALFYDPVEKHMKKVPVEEPESDSEELSPLKPKFLISAEDSMASLQHIPHNDSFLENLDISSNNFNRSVSSAAVQNFKAPSRERKISMPTGRNELMKAKAGTTGSRTNMNSSSALHAVPESGNGTMDMQSQGRLTNSRRPRVPRRSPSTSSFQYISTPYHGSTLTLQPETFASSFSLKSVRKSNGKEPEKKKNKFFDITLLKDPLYLIILISNATNAVSYTNFIILLPSYPLSLGYNKNMGALLLSIVSALDLVGRIGGSALSDLQLCPKAAYFIGGLLVSGISLAMMPFFSEYIIICIFCAIFGLASGIYVGVTAVIMADMLGEERLQSTYGISLFVNGILQLVGPPICGIWFEATKSFISLFCTLGVVLIIGSVIWGFVPFIKKPKSEDKDDNEDDDSS</sequence>
<dbReference type="Pfam" id="PF07690">
    <property type="entry name" value="MFS_1"/>
    <property type="match status" value="2"/>
</dbReference>
<dbReference type="GO" id="GO:0016020">
    <property type="term" value="C:membrane"/>
    <property type="evidence" value="ECO:0007669"/>
    <property type="project" value="UniProtKB-SubCell"/>
</dbReference>
<dbReference type="InterPro" id="IPR050327">
    <property type="entry name" value="Proton-linked_MCT"/>
</dbReference>
<feature type="transmembrane region" description="Helical" evidence="3">
    <location>
        <begin position="538"/>
        <end position="555"/>
    </location>
</feature>
<dbReference type="InterPro" id="IPR011701">
    <property type="entry name" value="MFS"/>
</dbReference>
<dbReference type="GO" id="GO:0008028">
    <property type="term" value="F:monocarboxylic acid transmembrane transporter activity"/>
    <property type="evidence" value="ECO:0007669"/>
    <property type="project" value="TreeGrafter"/>
</dbReference>
<dbReference type="InterPro" id="IPR036259">
    <property type="entry name" value="MFS_trans_sf"/>
</dbReference>
<feature type="transmembrane region" description="Helical" evidence="3">
    <location>
        <begin position="254"/>
        <end position="272"/>
    </location>
</feature>
<dbReference type="InterPro" id="IPR020846">
    <property type="entry name" value="MFS_dom"/>
</dbReference>
<dbReference type="OrthoDB" id="6499973at2759"/>
<feature type="transmembrane region" description="Helical" evidence="3">
    <location>
        <begin position="195"/>
        <end position="217"/>
    </location>
</feature>
<feature type="region of interest" description="Disordered" evidence="2">
    <location>
        <begin position="367"/>
        <end position="420"/>
    </location>
</feature>
<keyword evidence="3" id="KW-0812">Transmembrane</keyword>
<dbReference type="FunFam" id="1.20.1250.20:FF:000320">
    <property type="entry name" value="Monocarboxylate transporter"/>
    <property type="match status" value="1"/>
</dbReference>
<dbReference type="AlphaFoldDB" id="A0A482VGR7"/>
<keyword evidence="3" id="KW-0472">Membrane</keyword>
<feature type="transmembrane region" description="Helical" evidence="3">
    <location>
        <begin position="165"/>
        <end position="183"/>
    </location>
</feature>
<keyword evidence="3" id="KW-1133">Transmembrane helix</keyword>
<feature type="compositionally biased region" description="Polar residues" evidence="2">
    <location>
        <begin position="389"/>
        <end position="402"/>
    </location>
</feature>
<feature type="domain" description="Major facilitator superfamily (MFS) profile" evidence="4">
    <location>
        <begin position="96"/>
        <end position="653"/>
    </location>
</feature>
<evidence type="ECO:0000256" key="2">
    <source>
        <dbReference type="SAM" id="MobiDB-lite"/>
    </source>
</evidence>
<comment type="caution">
    <text evidence="5">The sequence shown here is derived from an EMBL/GenBank/DDBJ whole genome shotgun (WGS) entry which is preliminary data.</text>
</comment>
<dbReference type="Gene3D" id="1.20.1250.20">
    <property type="entry name" value="MFS general substrate transporter like domains"/>
    <property type="match status" value="2"/>
</dbReference>
<dbReference type="PROSITE" id="PS50850">
    <property type="entry name" value="MFS"/>
    <property type="match status" value="1"/>
</dbReference>
<dbReference type="Proteomes" id="UP000292052">
    <property type="component" value="Unassembled WGS sequence"/>
</dbReference>